<feature type="region of interest" description="Disordered" evidence="1">
    <location>
        <begin position="1"/>
        <end position="95"/>
    </location>
</feature>
<evidence type="ECO:0000313" key="3">
    <source>
        <dbReference type="Proteomes" id="UP001066276"/>
    </source>
</evidence>
<dbReference type="EMBL" id="JANPWB010000015">
    <property type="protein sequence ID" value="KAJ1092129.1"/>
    <property type="molecule type" value="Genomic_DNA"/>
</dbReference>
<dbReference type="AlphaFoldDB" id="A0AAV7LNP0"/>
<accession>A0AAV7LNP0</accession>
<sequence>MFRAAPTTPAPEGGTPPRRPPAAHRAHSNPPGPASPRPPGRRRGLSSARWPRTGARGATGPLPTHWVKDAPATLDQAAHDPAASRRVSGPRGKSA</sequence>
<evidence type="ECO:0000313" key="2">
    <source>
        <dbReference type="EMBL" id="KAJ1092129.1"/>
    </source>
</evidence>
<organism evidence="2 3">
    <name type="scientific">Pleurodeles waltl</name>
    <name type="common">Iberian ribbed newt</name>
    <dbReference type="NCBI Taxonomy" id="8319"/>
    <lineage>
        <taxon>Eukaryota</taxon>
        <taxon>Metazoa</taxon>
        <taxon>Chordata</taxon>
        <taxon>Craniata</taxon>
        <taxon>Vertebrata</taxon>
        <taxon>Euteleostomi</taxon>
        <taxon>Amphibia</taxon>
        <taxon>Batrachia</taxon>
        <taxon>Caudata</taxon>
        <taxon>Salamandroidea</taxon>
        <taxon>Salamandridae</taxon>
        <taxon>Pleurodelinae</taxon>
        <taxon>Pleurodeles</taxon>
    </lineage>
</organism>
<dbReference type="Proteomes" id="UP001066276">
    <property type="component" value="Chromosome 11"/>
</dbReference>
<proteinExistence type="predicted"/>
<keyword evidence="3" id="KW-1185">Reference proteome</keyword>
<gene>
    <name evidence="2" type="ORF">NDU88_005241</name>
</gene>
<protein>
    <submittedName>
        <fullName evidence="2">Uncharacterized protein</fullName>
    </submittedName>
</protein>
<evidence type="ECO:0000256" key="1">
    <source>
        <dbReference type="SAM" id="MobiDB-lite"/>
    </source>
</evidence>
<name>A0AAV7LNP0_PLEWA</name>
<comment type="caution">
    <text evidence="2">The sequence shown here is derived from an EMBL/GenBank/DDBJ whole genome shotgun (WGS) entry which is preliminary data.</text>
</comment>
<reference evidence="2" key="1">
    <citation type="journal article" date="2022" name="bioRxiv">
        <title>Sequencing and chromosome-scale assembly of the giantPleurodeles waltlgenome.</title>
        <authorList>
            <person name="Brown T."/>
            <person name="Elewa A."/>
            <person name="Iarovenko S."/>
            <person name="Subramanian E."/>
            <person name="Araus A.J."/>
            <person name="Petzold A."/>
            <person name="Susuki M."/>
            <person name="Suzuki K.-i.T."/>
            <person name="Hayashi T."/>
            <person name="Toyoda A."/>
            <person name="Oliveira C."/>
            <person name="Osipova E."/>
            <person name="Leigh N.D."/>
            <person name="Simon A."/>
            <person name="Yun M.H."/>
        </authorList>
    </citation>
    <scope>NUCLEOTIDE SEQUENCE</scope>
    <source>
        <strain evidence="2">20211129_DDA</strain>
        <tissue evidence="2">Liver</tissue>
    </source>
</reference>
<feature type="compositionally biased region" description="Low complexity" evidence="1">
    <location>
        <begin position="1"/>
        <end position="16"/>
    </location>
</feature>